<dbReference type="Pfam" id="PF10947">
    <property type="entry name" value="DUF2628"/>
    <property type="match status" value="1"/>
</dbReference>
<reference evidence="2 3" key="1">
    <citation type="submission" date="2020-02" db="EMBL/GenBank/DDBJ databases">
        <title>Genome sequence of the type strain CGMCC 1.15528 of Mesorhizobium zhangyense.</title>
        <authorList>
            <person name="Gao J."/>
            <person name="Sun J."/>
        </authorList>
    </citation>
    <scope>NUCLEOTIDE SEQUENCE [LARGE SCALE GENOMIC DNA]</scope>
    <source>
        <strain evidence="2 3">CGMCC 1.15528</strain>
    </source>
</reference>
<organism evidence="2 3">
    <name type="scientific">Mesorhizobium zhangyense</name>
    <dbReference type="NCBI Taxonomy" id="1776730"/>
    <lineage>
        <taxon>Bacteria</taxon>
        <taxon>Pseudomonadati</taxon>
        <taxon>Pseudomonadota</taxon>
        <taxon>Alphaproteobacteria</taxon>
        <taxon>Hyphomicrobiales</taxon>
        <taxon>Phyllobacteriaceae</taxon>
        <taxon>Mesorhizobium</taxon>
    </lineage>
</organism>
<feature type="transmembrane region" description="Helical" evidence="1">
    <location>
        <begin position="22"/>
        <end position="42"/>
    </location>
</feature>
<gene>
    <name evidence="2" type="ORF">G6N74_22235</name>
</gene>
<keyword evidence="1" id="KW-0472">Membrane</keyword>
<feature type="transmembrane region" description="Helical" evidence="1">
    <location>
        <begin position="49"/>
        <end position="68"/>
    </location>
</feature>
<comment type="caution">
    <text evidence="2">The sequence shown here is derived from an EMBL/GenBank/DDBJ whole genome shotgun (WGS) entry which is preliminary data.</text>
</comment>
<evidence type="ECO:0000256" key="1">
    <source>
        <dbReference type="SAM" id="Phobius"/>
    </source>
</evidence>
<keyword evidence="1" id="KW-0812">Transmembrane</keyword>
<proteinExistence type="predicted"/>
<dbReference type="AlphaFoldDB" id="A0A7C9VE81"/>
<evidence type="ECO:0000313" key="3">
    <source>
        <dbReference type="Proteomes" id="UP000481252"/>
    </source>
</evidence>
<keyword evidence="3" id="KW-1185">Reference proteome</keyword>
<dbReference type="RefSeq" id="WP_165120195.1">
    <property type="nucleotide sequence ID" value="NZ_JAAKZG010000011.1"/>
</dbReference>
<dbReference type="InterPro" id="IPR024399">
    <property type="entry name" value="DUF2628"/>
</dbReference>
<sequence>MSTYVVMEPPIKGRGEASDKAVFVRDRFAVFAFLVPPLWLLWHRLWSEAAFAFAAALALAALGEVAGFGVTGSLLSLLVSIYVGLEGAALRIAALRRRGWREWGVVEADDISDAEIRYLTQAAGTEAGEVEEIVRPVAVASPHALARPAPSLGLVQYPGKA</sequence>
<dbReference type="EMBL" id="JAAKZG010000011">
    <property type="protein sequence ID" value="NGN43787.1"/>
    <property type="molecule type" value="Genomic_DNA"/>
</dbReference>
<keyword evidence="1" id="KW-1133">Transmembrane helix</keyword>
<name>A0A7C9VE81_9HYPH</name>
<protein>
    <submittedName>
        <fullName evidence="2">DUF2628 domain-containing protein</fullName>
    </submittedName>
</protein>
<dbReference type="Proteomes" id="UP000481252">
    <property type="component" value="Unassembled WGS sequence"/>
</dbReference>
<feature type="transmembrane region" description="Helical" evidence="1">
    <location>
        <begin position="74"/>
        <end position="94"/>
    </location>
</feature>
<evidence type="ECO:0000313" key="2">
    <source>
        <dbReference type="EMBL" id="NGN43787.1"/>
    </source>
</evidence>
<accession>A0A7C9VE81</accession>